<proteinExistence type="predicted"/>
<dbReference type="InterPro" id="IPR010982">
    <property type="entry name" value="Lambda_DNA-bd_dom_sf"/>
</dbReference>
<keyword evidence="2" id="KW-0371">Homeobox</keyword>
<reference evidence="2 3" key="1">
    <citation type="submission" date="2018-04" db="EMBL/GenBank/DDBJ databases">
        <title>Genomic Encyclopedia of Archaeal and Bacterial Type Strains, Phase II (KMG-II): from individual species to whole genera.</title>
        <authorList>
            <person name="Goeker M."/>
        </authorList>
    </citation>
    <scope>NUCLEOTIDE SEQUENCE [LARGE SCALE GENOMIC DNA]</scope>
    <source>
        <strain evidence="2 3">DSM 26809</strain>
    </source>
</reference>
<keyword evidence="3" id="KW-1185">Reference proteome</keyword>
<organism evidence="2 3">
    <name type="scientific">Mucilaginibacter yixingensis</name>
    <dbReference type="NCBI Taxonomy" id="1295612"/>
    <lineage>
        <taxon>Bacteria</taxon>
        <taxon>Pseudomonadati</taxon>
        <taxon>Bacteroidota</taxon>
        <taxon>Sphingobacteriia</taxon>
        <taxon>Sphingobacteriales</taxon>
        <taxon>Sphingobacteriaceae</taxon>
        <taxon>Mucilaginibacter</taxon>
    </lineage>
</organism>
<evidence type="ECO:0000259" key="1">
    <source>
        <dbReference type="PROSITE" id="PS50943"/>
    </source>
</evidence>
<dbReference type="AlphaFoldDB" id="A0A2T5J9G7"/>
<protein>
    <submittedName>
        <fullName evidence="2">Homeodomain-like domain-containing protein</fullName>
    </submittedName>
</protein>
<gene>
    <name evidence="2" type="ORF">C8P68_104150</name>
</gene>
<feature type="domain" description="HTH cro/C1-type" evidence="1">
    <location>
        <begin position="43"/>
        <end position="85"/>
    </location>
</feature>
<dbReference type="GO" id="GO:0003677">
    <property type="term" value="F:DNA binding"/>
    <property type="evidence" value="ECO:0007669"/>
    <property type="project" value="UniProtKB-KW"/>
</dbReference>
<evidence type="ECO:0000313" key="3">
    <source>
        <dbReference type="Proteomes" id="UP000244168"/>
    </source>
</evidence>
<dbReference type="RefSeq" id="WP_107828623.1">
    <property type="nucleotide sequence ID" value="NZ_CP160205.1"/>
</dbReference>
<dbReference type="EMBL" id="QAOQ01000004">
    <property type="protein sequence ID" value="PTQ96664.1"/>
    <property type="molecule type" value="Genomic_DNA"/>
</dbReference>
<dbReference type="Proteomes" id="UP000244168">
    <property type="component" value="Unassembled WGS sequence"/>
</dbReference>
<dbReference type="InterPro" id="IPR001387">
    <property type="entry name" value="Cro/C1-type_HTH"/>
</dbReference>
<dbReference type="SUPFAM" id="SSF47413">
    <property type="entry name" value="lambda repressor-like DNA-binding domains"/>
    <property type="match status" value="1"/>
</dbReference>
<name>A0A2T5J9G7_9SPHI</name>
<dbReference type="OrthoDB" id="981159at2"/>
<sequence>MQHNLDTAAFRLHGHSPLIGSSPDVHYGHVVERIVRRNRMGISEVARKLHISRRTLYNWFETNNLNIDTILKLGSVLGHDFSLEFPDDFAKISDCETGTVFMDEQKIEAPSTEAVYYWMDKYIKLLEKFNEALAVSSKREAI</sequence>
<keyword evidence="2" id="KW-0238">DNA-binding</keyword>
<evidence type="ECO:0000313" key="2">
    <source>
        <dbReference type="EMBL" id="PTQ96664.1"/>
    </source>
</evidence>
<accession>A0A2T5J9G7</accession>
<dbReference type="PROSITE" id="PS50943">
    <property type="entry name" value="HTH_CROC1"/>
    <property type="match status" value="1"/>
</dbReference>
<dbReference type="CDD" id="cd00093">
    <property type="entry name" value="HTH_XRE"/>
    <property type="match status" value="1"/>
</dbReference>
<comment type="caution">
    <text evidence="2">The sequence shown here is derived from an EMBL/GenBank/DDBJ whole genome shotgun (WGS) entry which is preliminary data.</text>
</comment>